<protein>
    <submittedName>
        <fullName evidence="9">FtsX-like permease family protein</fullName>
    </submittedName>
</protein>
<organism evidence="9 10">
    <name type="scientific">Chelatococcus sambhunathii</name>
    <dbReference type="NCBI Taxonomy" id="363953"/>
    <lineage>
        <taxon>Bacteria</taxon>
        <taxon>Pseudomonadati</taxon>
        <taxon>Pseudomonadota</taxon>
        <taxon>Alphaproteobacteria</taxon>
        <taxon>Hyphomicrobiales</taxon>
        <taxon>Chelatococcaceae</taxon>
        <taxon>Chelatococcus</taxon>
    </lineage>
</organism>
<dbReference type="PANTHER" id="PTHR30287:SF1">
    <property type="entry name" value="INNER MEMBRANE PROTEIN"/>
    <property type="match status" value="1"/>
</dbReference>
<evidence type="ECO:0000259" key="8">
    <source>
        <dbReference type="Pfam" id="PF12704"/>
    </source>
</evidence>
<dbReference type="EMBL" id="JADBEO010000010">
    <property type="protein sequence ID" value="MDR4306210.1"/>
    <property type="molecule type" value="Genomic_DNA"/>
</dbReference>
<dbReference type="InterPro" id="IPR025857">
    <property type="entry name" value="MacB_PCD"/>
</dbReference>
<evidence type="ECO:0000256" key="1">
    <source>
        <dbReference type="ARBA" id="ARBA00004651"/>
    </source>
</evidence>
<evidence type="ECO:0000256" key="3">
    <source>
        <dbReference type="ARBA" id="ARBA00022692"/>
    </source>
</evidence>
<evidence type="ECO:0000313" key="9">
    <source>
        <dbReference type="EMBL" id="MDR4306210.1"/>
    </source>
</evidence>
<keyword evidence="10" id="KW-1185">Reference proteome</keyword>
<comment type="subcellular location">
    <subcellularLocation>
        <location evidence="1">Cell membrane</location>
        <topology evidence="1">Multi-pass membrane protein</topology>
    </subcellularLocation>
</comment>
<feature type="domain" description="ABC3 transporter permease C-terminal" evidence="7">
    <location>
        <begin position="281"/>
        <end position="394"/>
    </location>
</feature>
<gene>
    <name evidence="9" type="ORF">IHQ68_06210</name>
</gene>
<dbReference type="PANTHER" id="PTHR30287">
    <property type="entry name" value="MEMBRANE COMPONENT OF PREDICTED ABC SUPERFAMILY METABOLITE UPTAKE TRANSPORTER"/>
    <property type="match status" value="1"/>
</dbReference>
<feature type="transmembrane region" description="Helical" evidence="6">
    <location>
        <begin position="278"/>
        <end position="302"/>
    </location>
</feature>
<dbReference type="Pfam" id="PF12704">
    <property type="entry name" value="MacB_PCD"/>
    <property type="match status" value="1"/>
</dbReference>
<keyword evidence="2" id="KW-1003">Cell membrane</keyword>
<name>A0ABU1DDM1_9HYPH</name>
<feature type="transmembrane region" description="Helical" evidence="6">
    <location>
        <begin position="829"/>
        <end position="850"/>
    </location>
</feature>
<feature type="transmembrane region" description="Helical" evidence="6">
    <location>
        <begin position="491"/>
        <end position="514"/>
    </location>
</feature>
<sequence>MSQAGSAVSKHAGRFSKLPVTLRLAGRELRGGVQGFVVFLLCLALGVAAIAGVGSLARGLTEGLAREGRSILDGDASFSVHHQEATAEQRAVLERKGRVSEVATLRAMARVASGDATLVELKAVDGAWPMVGKADLEPPLPIPDILARKDGRFGAAVDPAVLARFGLKVGDRLAVGNLELDVRAALTREPDRLSEGVGFGPRMLVSLDALRASGLLQPGSLVRYSYRVALPDGARDDEAVKRLLVDVEKQALEAGFNARSRFNAAPQLERNVGRFTQFLTIVGLAALIVGGVGVANAVAAFVERKRETIATLKGIGASGRTVFLIHLVEVAALGALGVGLGLIVGAVLPFAAVAALKNVLPIPIEPSIYPRELLLALAYGALTTLAFAVWPLGRAHDVPVAALFREQVAPEARRPRLVYIAATFTLAASLCGLAVYAAYDTRIAGIFVVATVATFLALRLVASAIMWLAARAPRPRSVELKLALANMHRPGALTPSVVLSLGLGLALLVTLTLIDASIRKQLSNELPAKAPSFFFLDLTAADRDAFTSLIKDKAPDATLESVPMLRGSFATLKGKPLDENSVDPEYRGLLKGDRGVTFAAEPPKGSTVVEGEWWAPDYAGPPLISFDQRLAKALGLSVGDEVGINVLGRVITAKVANLREIHWETLGINFFMVFSPNAFKGAPYMNLATVTFPNGGSDAQEFALMRDVTRAFPAVTAIRVKDALTSVSKVVENLAVAIRVASGVTLVSSMLVLAGALAAGHRRRVYEAVVLKTLGATRGRLIAAFAAEYALLGLVTAVFGLIVGSLGAWGVTTDIMKIDFAFDWPGAGLAALGALAVTILLGLAGSWRALGEKPARHLRSL</sequence>
<evidence type="ECO:0000256" key="4">
    <source>
        <dbReference type="ARBA" id="ARBA00022989"/>
    </source>
</evidence>
<proteinExistence type="predicted"/>
<feature type="transmembrane region" description="Helical" evidence="6">
    <location>
        <begin position="736"/>
        <end position="760"/>
    </location>
</feature>
<keyword evidence="5 6" id="KW-0472">Membrane</keyword>
<dbReference type="InterPro" id="IPR003838">
    <property type="entry name" value="ABC3_permease_C"/>
</dbReference>
<feature type="transmembrane region" description="Helical" evidence="6">
    <location>
        <begin position="781"/>
        <end position="809"/>
    </location>
</feature>
<feature type="transmembrane region" description="Helical" evidence="6">
    <location>
        <begin position="36"/>
        <end position="57"/>
    </location>
</feature>
<evidence type="ECO:0000259" key="7">
    <source>
        <dbReference type="Pfam" id="PF02687"/>
    </source>
</evidence>
<dbReference type="Proteomes" id="UP001181622">
    <property type="component" value="Unassembled WGS sequence"/>
</dbReference>
<feature type="transmembrane region" description="Helical" evidence="6">
    <location>
        <begin position="323"/>
        <end position="356"/>
    </location>
</feature>
<reference evidence="9" key="1">
    <citation type="submission" date="2020-10" db="EMBL/GenBank/DDBJ databases">
        <authorList>
            <person name="Abbas A."/>
            <person name="Razzaq R."/>
            <person name="Waqas M."/>
            <person name="Abbas N."/>
            <person name="Nielsen T.K."/>
            <person name="Hansen L.H."/>
            <person name="Hussain S."/>
            <person name="Shahid M."/>
        </authorList>
    </citation>
    <scope>NUCLEOTIDE SEQUENCE</scope>
    <source>
        <strain evidence="9">S14</strain>
    </source>
</reference>
<evidence type="ECO:0000256" key="5">
    <source>
        <dbReference type="ARBA" id="ARBA00023136"/>
    </source>
</evidence>
<keyword evidence="4 6" id="KW-1133">Transmembrane helix</keyword>
<evidence type="ECO:0000256" key="6">
    <source>
        <dbReference type="SAM" id="Phobius"/>
    </source>
</evidence>
<keyword evidence="3 6" id="KW-0812">Transmembrane</keyword>
<feature type="domain" description="ABC3 transporter permease C-terminal" evidence="7">
    <location>
        <begin position="740"/>
        <end position="853"/>
    </location>
</feature>
<feature type="transmembrane region" description="Helical" evidence="6">
    <location>
        <begin position="417"/>
        <end position="439"/>
    </location>
</feature>
<evidence type="ECO:0000313" key="10">
    <source>
        <dbReference type="Proteomes" id="UP001181622"/>
    </source>
</evidence>
<evidence type="ECO:0000256" key="2">
    <source>
        <dbReference type="ARBA" id="ARBA00022475"/>
    </source>
</evidence>
<accession>A0ABU1DDM1</accession>
<comment type="caution">
    <text evidence="9">The sequence shown here is derived from an EMBL/GenBank/DDBJ whole genome shotgun (WGS) entry which is preliminary data.</text>
</comment>
<dbReference type="InterPro" id="IPR038766">
    <property type="entry name" value="Membrane_comp_ABC_pdt"/>
</dbReference>
<feature type="transmembrane region" description="Helical" evidence="6">
    <location>
        <begin position="376"/>
        <end position="396"/>
    </location>
</feature>
<feature type="transmembrane region" description="Helical" evidence="6">
    <location>
        <begin position="445"/>
        <end position="470"/>
    </location>
</feature>
<dbReference type="Pfam" id="PF02687">
    <property type="entry name" value="FtsX"/>
    <property type="match status" value="2"/>
</dbReference>
<feature type="domain" description="MacB-like periplasmic core" evidence="8">
    <location>
        <begin position="38"/>
        <end position="243"/>
    </location>
</feature>